<keyword evidence="2" id="KW-0812">Transmembrane</keyword>
<feature type="transmembrane region" description="Helical" evidence="2">
    <location>
        <begin position="6"/>
        <end position="29"/>
    </location>
</feature>
<evidence type="ECO:0000256" key="2">
    <source>
        <dbReference type="SAM" id="Phobius"/>
    </source>
</evidence>
<evidence type="ECO:0000313" key="3">
    <source>
        <dbReference type="EMBL" id="TVP87209.1"/>
    </source>
</evidence>
<comment type="caution">
    <text evidence="3">The sequence shown here is derived from an EMBL/GenBank/DDBJ whole genome shotgun (WGS) entry which is preliminary data.</text>
</comment>
<name>A0A651DLL2_9BACI</name>
<dbReference type="EMBL" id="REBZ01000055">
    <property type="protein sequence ID" value="TVP87209.1"/>
    <property type="molecule type" value="Genomic_DNA"/>
</dbReference>
<dbReference type="Pfam" id="PF22282">
    <property type="entry name" value="CydS"/>
    <property type="match status" value="1"/>
</dbReference>
<keyword evidence="2" id="KW-0472">Membrane</keyword>
<organism evidence="3">
    <name type="scientific">Alkalicoccus sp</name>
    <dbReference type="NCBI Taxonomy" id="2005376"/>
    <lineage>
        <taxon>Bacteria</taxon>
        <taxon>Bacillati</taxon>
        <taxon>Bacillota</taxon>
        <taxon>Bacilli</taxon>
        <taxon>Bacillales</taxon>
        <taxon>Bacillaceae</taxon>
        <taxon>Alkalicoccus</taxon>
    </lineage>
</organism>
<protein>
    <submittedName>
        <fullName evidence="3">Uncharacterized protein</fullName>
    </submittedName>
</protein>
<dbReference type="InterPro" id="IPR054381">
    <property type="entry name" value="CydS"/>
</dbReference>
<gene>
    <name evidence="3" type="ORF">EA344_02155</name>
</gene>
<feature type="region of interest" description="Disordered" evidence="1">
    <location>
        <begin position="39"/>
        <end position="60"/>
    </location>
</feature>
<sequence length="60" mass="6647">MDLQDFLIFVAPVLVLVLSVVIVFVWGAVGKTPAFLQQAEEVTPSEDDNGDKEDRITKNK</sequence>
<evidence type="ECO:0000256" key="1">
    <source>
        <dbReference type="SAM" id="MobiDB-lite"/>
    </source>
</evidence>
<accession>A0A651DLL2</accession>
<keyword evidence="2" id="KW-1133">Transmembrane helix</keyword>
<proteinExistence type="predicted"/>
<dbReference type="AlphaFoldDB" id="A0A651DLL2"/>
<reference evidence="3" key="1">
    <citation type="submission" date="2018-10" db="EMBL/GenBank/DDBJ databases">
        <title>Metagenomes of soda lake microbial mats from the interior of British Columbia, Canada.</title>
        <authorList>
            <person name="Zorz J.K."/>
            <person name="Sharp C."/>
            <person name="Kleiner M."/>
            <person name="Dong X."/>
            <person name="Strous M."/>
        </authorList>
    </citation>
    <scope>NUCLEOTIDE SEQUENCE</scope>
    <source>
        <strain evidence="3">LCM1.Bin51</strain>
    </source>
</reference>